<dbReference type="EMBL" id="KN837150">
    <property type="protein sequence ID" value="KIJ39711.1"/>
    <property type="molecule type" value="Genomic_DNA"/>
</dbReference>
<feature type="compositionally biased region" description="Pro residues" evidence="1">
    <location>
        <begin position="56"/>
        <end position="67"/>
    </location>
</feature>
<reference evidence="2 3" key="1">
    <citation type="submission" date="2014-06" db="EMBL/GenBank/DDBJ databases">
        <title>Evolutionary Origins and Diversification of the Mycorrhizal Mutualists.</title>
        <authorList>
            <consortium name="DOE Joint Genome Institute"/>
            <consortium name="Mycorrhizal Genomics Consortium"/>
            <person name="Kohler A."/>
            <person name="Kuo A."/>
            <person name="Nagy L.G."/>
            <person name="Floudas D."/>
            <person name="Copeland A."/>
            <person name="Barry K.W."/>
            <person name="Cichocki N."/>
            <person name="Veneault-Fourrey C."/>
            <person name="LaButti K."/>
            <person name="Lindquist E.A."/>
            <person name="Lipzen A."/>
            <person name="Lundell T."/>
            <person name="Morin E."/>
            <person name="Murat C."/>
            <person name="Riley R."/>
            <person name="Ohm R."/>
            <person name="Sun H."/>
            <person name="Tunlid A."/>
            <person name="Henrissat B."/>
            <person name="Grigoriev I.V."/>
            <person name="Hibbett D.S."/>
            <person name="Martin F."/>
        </authorList>
    </citation>
    <scope>NUCLEOTIDE SEQUENCE [LARGE SCALE GENOMIC DNA]</scope>
    <source>
        <strain evidence="2 3">SS14</strain>
    </source>
</reference>
<dbReference type="HOGENOM" id="CLU_1205425_0_0_1"/>
<evidence type="ECO:0000256" key="1">
    <source>
        <dbReference type="SAM" id="MobiDB-lite"/>
    </source>
</evidence>
<accession>A0A0C9VPD1</accession>
<keyword evidence="3" id="KW-1185">Reference proteome</keyword>
<organism evidence="2 3">
    <name type="scientific">Sphaerobolus stellatus (strain SS14)</name>
    <dbReference type="NCBI Taxonomy" id="990650"/>
    <lineage>
        <taxon>Eukaryota</taxon>
        <taxon>Fungi</taxon>
        <taxon>Dikarya</taxon>
        <taxon>Basidiomycota</taxon>
        <taxon>Agaricomycotina</taxon>
        <taxon>Agaricomycetes</taxon>
        <taxon>Phallomycetidae</taxon>
        <taxon>Geastrales</taxon>
        <taxon>Sphaerobolaceae</taxon>
        <taxon>Sphaerobolus</taxon>
    </lineage>
</organism>
<gene>
    <name evidence="2" type="ORF">M422DRAFT_257542</name>
</gene>
<dbReference type="Proteomes" id="UP000054279">
    <property type="component" value="Unassembled WGS sequence"/>
</dbReference>
<proteinExistence type="predicted"/>
<evidence type="ECO:0000313" key="2">
    <source>
        <dbReference type="EMBL" id="KIJ39711.1"/>
    </source>
</evidence>
<protein>
    <submittedName>
        <fullName evidence="2">Uncharacterized protein</fullName>
    </submittedName>
</protein>
<feature type="region of interest" description="Disordered" evidence="1">
    <location>
        <begin position="1"/>
        <end position="74"/>
    </location>
</feature>
<sequence>MSSPPPPSAALCRRPLRASTRHLSAPLSPYPSARQSHLKATLGGPRASQHCSPMSSSPPPAVPPPSVPLNSPSQHRAAATAPLSHVLTLLPLLCCTAALCAALHSPSQRPATAAPLSHFLPTSLCCTTPLPSTIRHLNAPPPPPHSPMSSSPPPSAALRRCPLCTPPLPISAPCCCCRPTLPCPPHLLPLLRCTAALCAPLHSPSRCPAAAAPLSNVLPTTSLGSAVPPP</sequence>
<dbReference type="AlphaFoldDB" id="A0A0C9VPD1"/>
<evidence type="ECO:0000313" key="3">
    <source>
        <dbReference type="Proteomes" id="UP000054279"/>
    </source>
</evidence>
<name>A0A0C9VPD1_SPHS4</name>